<dbReference type="EMBL" id="BOOA01000034">
    <property type="protein sequence ID" value="GIH25948.1"/>
    <property type="molecule type" value="Genomic_DNA"/>
</dbReference>
<sequence length="140" mass="16008">MPIQESSEDTVALDYGQFYLLDVDATFDIGDFSGETWFESVGSCAIVLGMTSGMYATVRLELWTETPDPVDPEDWNDDPIEAQLFSEFGEVCVSDLMNGDRTAYLLLGEEDAFWHVVGYRRPTSDPNYPEEYLFQFWKKL</sequence>
<protein>
    <submittedName>
        <fullName evidence="1">Uncharacterized protein</fullName>
    </submittedName>
</protein>
<accession>A0A919QEE4</accession>
<proteinExistence type="predicted"/>
<dbReference type="Proteomes" id="UP000640052">
    <property type="component" value="Unassembled WGS sequence"/>
</dbReference>
<dbReference type="RefSeq" id="WP_204042643.1">
    <property type="nucleotide sequence ID" value="NZ_BOOA01000034.1"/>
</dbReference>
<name>A0A919QEE4_9ACTN</name>
<dbReference type="AlphaFoldDB" id="A0A919QEE4"/>
<evidence type="ECO:0000313" key="2">
    <source>
        <dbReference type="Proteomes" id="UP000640052"/>
    </source>
</evidence>
<keyword evidence="2" id="KW-1185">Reference proteome</keyword>
<reference evidence="1" key="1">
    <citation type="submission" date="2021-01" db="EMBL/GenBank/DDBJ databases">
        <title>Whole genome shotgun sequence of Acrocarpospora phusangensis NBRC 108782.</title>
        <authorList>
            <person name="Komaki H."/>
            <person name="Tamura T."/>
        </authorList>
    </citation>
    <scope>NUCLEOTIDE SEQUENCE</scope>
    <source>
        <strain evidence="1">NBRC 108782</strain>
    </source>
</reference>
<organism evidence="1 2">
    <name type="scientific">Acrocarpospora phusangensis</name>
    <dbReference type="NCBI Taxonomy" id="1070424"/>
    <lineage>
        <taxon>Bacteria</taxon>
        <taxon>Bacillati</taxon>
        <taxon>Actinomycetota</taxon>
        <taxon>Actinomycetes</taxon>
        <taxon>Streptosporangiales</taxon>
        <taxon>Streptosporangiaceae</taxon>
        <taxon>Acrocarpospora</taxon>
    </lineage>
</organism>
<gene>
    <name evidence="1" type="ORF">Aph01nite_42580</name>
</gene>
<comment type="caution">
    <text evidence="1">The sequence shown here is derived from an EMBL/GenBank/DDBJ whole genome shotgun (WGS) entry which is preliminary data.</text>
</comment>
<evidence type="ECO:0000313" key="1">
    <source>
        <dbReference type="EMBL" id="GIH25948.1"/>
    </source>
</evidence>